<dbReference type="NCBIfam" id="TIGR01509">
    <property type="entry name" value="HAD-SF-IA-v3"/>
    <property type="match status" value="1"/>
</dbReference>
<dbReference type="SFLD" id="SFLDS00003">
    <property type="entry name" value="Haloacid_Dehalogenase"/>
    <property type="match status" value="1"/>
</dbReference>
<sequence>MNRHCPEVILWDWDNTLVDAWMGVQAGMNAALRHFDKPEWTLQEVRDRARLSLRDSFPTIFGSQWEEARDVFYAAVRDRHLDGLMPLPGVMEALEACRHVPLCIVSNKQGAILRAEVAHLGWQSRFAAVVGAGDAEADKPSAAPILLALEAVSHQAGKRIWFVGDTGVDIRAANSAGCTSVLVGGAEHDGGVAALQPDLAFNDAHELANFLLGLAKSPPIA</sequence>
<evidence type="ECO:0000256" key="2">
    <source>
        <dbReference type="ARBA" id="ARBA00004818"/>
    </source>
</evidence>
<evidence type="ECO:0000256" key="4">
    <source>
        <dbReference type="ARBA" id="ARBA00013078"/>
    </source>
</evidence>
<evidence type="ECO:0000256" key="3">
    <source>
        <dbReference type="ARBA" id="ARBA00006171"/>
    </source>
</evidence>
<dbReference type="EMBL" id="JBHRTN010000007">
    <property type="protein sequence ID" value="MFC3124847.1"/>
    <property type="molecule type" value="Genomic_DNA"/>
</dbReference>
<comment type="similarity">
    <text evidence="3">Belongs to the HAD-like hydrolase superfamily. CbbY/CbbZ/Gph/YieH family.</text>
</comment>
<gene>
    <name evidence="5" type="ORF">ACFOD4_07230</name>
</gene>
<dbReference type="Gene3D" id="3.40.50.1000">
    <property type="entry name" value="HAD superfamily/HAD-like"/>
    <property type="match status" value="1"/>
</dbReference>
<organism evidence="5 6">
    <name type="scientific">Teichococcus globiformis</name>
    <dbReference type="NCBI Taxonomy" id="2307229"/>
    <lineage>
        <taxon>Bacteria</taxon>
        <taxon>Pseudomonadati</taxon>
        <taxon>Pseudomonadota</taxon>
        <taxon>Alphaproteobacteria</taxon>
        <taxon>Acetobacterales</taxon>
        <taxon>Roseomonadaceae</taxon>
        <taxon>Roseomonas</taxon>
    </lineage>
</organism>
<dbReference type="Pfam" id="PF13419">
    <property type="entry name" value="HAD_2"/>
    <property type="match status" value="1"/>
</dbReference>
<reference evidence="6" key="1">
    <citation type="journal article" date="2019" name="Int. J. Syst. Evol. Microbiol.">
        <title>The Global Catalogue of Microorganisms (GCM) 10K type strain sequencing project: providing services to taxonomists for standard genome sequencing and annotation.</title>
        <authorList>
            <consortium name="The Broad Institute Genomics Platform"/>
            <consortium name="The Broad Institute Genome Sequencing Center for Infectious Disease"/>
            <person name="Wu L."/>
            <person name="Ma J."/>
        </authorList>
    </citation>
    <scope>NUCLEOTIDE SEQUENCE [LARGE SCALE GENOMIC DNA]</scope>
    <source>
        <strain evidence="6">KCTC 52094</strain>
    </source>
</reference>
<dbReference type="RefSeq" id="WP_379595251.1">
    <property type="nucleotide sequence ID" value="NZ_JBHRTN010000007.1"/>
</dbReference>
<dbReference type="InterPro" id="IPR041492">
    <property type="entry name" value="HAD_2"/>
</dbReference>
<evidence type="ECO:0000313" key="6">
    <source>
        <dbReference type="Proteomes" id="UP001595593"/>
    </source>
</evidence>
<dbReference type="InterPro" id="IPR036412">
    <property type="entry name" value="HAD-like_sf"/>
</dbReference>
<dbReference type="SUPFAM" id="SSF56784">
    <property type="entry name" value="HAD-like"/>
    <property type="match status" value="1"/>
</dbReference>
<accession>A0ABV7FWW5</accession>
<evidence type="ECO:0000256" key="1">
    <source>
        <dbReference type="ARBA" id="ARBA00000830"/>
    </source>
</evidence>
<proteinExistence type="inferred from homology"/>
<dbReference type="SFLD" id="SFLDG01129">
    <property type="entry name" value="C1.5:_HAD__Beta-PGM__Phosphata"/>
    <property type="match status" value="1"/>
</dbReference>
<keyword evidence="5" id="KW-0378">Hydrolase</keyword>
<comment type="caution">
    <text evidence="5">The sequence shown here is derived from an EMBL/GenBank/DDBJ whole genome shotgun (WGS) entry which is preliminary data.</text>
</comment>
<dbReference type="Proteomes" id="UP001595593">
    <property type="component" value="Unassembled WGS sequence"/>
</dbReference>
<dbReference type="Gene3D" id="1.10.150.730">
    <property type="match status" value="1"/>
</dbReference>
<dbReference type="PANTHER" id="PTHR43434:SF1">
    <property type="entry name" value="PHOSPHOGLYCOLATE PHOSPHATASE"/>
    <property type="match status" value="1"/>
</dbReference>
<dbReference type="PANTHER" id="PTHR43434">
    <property type="entry name" value="PHOSPHOGLYCOLATE PHOSPHATASE"/>
    <property type="match status" value="1"/>
</dbReference>
<comment type="catalytic activity">
    <reaction evidence="1">
        <text>2-phosphoglycolate + H2O = glycolate + phosphate</text>
        <dbReference type="Rhea" id="RHEA:14369"/>
        <dbReference type="ChEBI" id="CHEBI:15377"/>
        <dbReference type="ChEBI" id="CHEBI:29805"/>
        <dbReference type="ChEBI" id="CHEBI:43474"/>
        <dbReference type="ChEBI" id="CHEBI:58033"/>
        <dbReference type="EC" id="3.1.3.18"/>
    </reaction>
</comment>
<dbReference type="InterPro" id="IPR006439">
    <property type="entry name" value="HAD-SF_hydro_IA"/>
</dbReference>
<evidence type="ECO:0000313" key="5">
    <source>
        <dbReference type="EMBL" id="MFC3124847.1"/>
    </source>
</evidence>
<name>A0ABV7FWW5_9PROT</name>
<comment type="pathway">
    <text evidence="2">Organic acid metabolism; glycolate biosynthesis; glycolate from 2-phosphoglycolate: step 1/1.</text>
</comment>
<protein>
    <recommendedName>
        <fullName evidence="4">phosphoglycolate phosphatase</fullName>
        <ecNumber evidence="4">3.1.3.18</ecNumber>
    </recommendedName>
</protein>
<keyword evidence="6" id="KW-1185">Reference proteome</keyword>
<dbReference type="EC" id="3.1.3.18" evidence="4"/>
<dbReference type="InterPro" id="IPR050155">
    <property type="entry name" value="HAD-like_hydrolase_sf"/>
</dbReference>
<dbReference type="GO" id="GO:0016787">
    <property type="term" value="F:hydrolase activity"/>
    <property type="evidence" value="ECO:0007669"/>
    <property type="project" value="UniProtKB-KW"/>
</dbReference>
<dbReference type="InterPro" id="IPR023214">
    <property type="entry name" value="HAD_sf"/>
</dbReference>